<sequence length="226" mass="24908">MSTLYNGIEGVHRMNEIWMFALVALMIVMVPGVDSLLVLKNTLSYGKKAGVFTMIGIVLALVIWTTLAVLGLATIIAKSVVIFLAIKYLGAAYLIYLGIQAWRSKAQNMQLQTVAEPEPGGGRFSNKSFNCLTQGLTTDLLNPKTLLLYVTLMPQFIEPSHSVNMQLIVLATVLIMIAVVWLGIVVFIITIIRKWFLQERIQVIFNKLTAVVLVGIGVKLATEKIS</sequence>
<protein>
    <recommendedName>
        <fullName evidence="9">LysE family translocator</fullName>
    </recommendedName>
</protein>
<evidence type="ECO:0000256" key="2">
    <source>
        <dbReference type="ARBA" id="ARBA00022475"/>
    </source>
</evidence>
<organism evidence="7 8">
    <name type="scientific">Kurthia sibirica</name>
    <dbReference type="NCBI Taxonomy" id="202750"/>
    <lineage>
        <taxon>Bacteria</taxon>
        <taxon>Bacillati</taxon>
        <taxon>Bacillota</taxon>
        <taxon>Bacilli</taxon>
        <taxon>Bacillales</taxon>
        <taxon>Caryophanaceae</taxon>
        <taxon>Kurthia</taxon>
    </lineage>
</organism>
<keyword evidence="3 6" id="KW-0812">Transmembrane</keyword>
<evidence type="ECO:0000313" key="8">
    <source>
        <dbReference type="Proteomes" id="UP000245938"/>
    </source>
</evidence>
<feature type="transmembrane region" description="Helical" evidence="6">
    <location>
        <begin position="17"/>
        <end position="39"/>
    </location>
</feature>
<comment type="caution">
    <text evidence="7">The sequence shown here is derived from an EMBL/GenBank/DDBJ whole genome shotgun (WGS) entry which is preliminary data.</text>
</comment>
<accession>A0A2U3AM08</accession>
<dbReference type="OrthoDB" id="9784202at2"/>
<keyword evidence="5 6" id="KW-0472">Membrane</keyword>
<evidence type="ECO:0008006" key="9">
    <source>
        <dbReference type="Google" id="ProtNLM"/>
    </source>
</evidence>
<gene>
    <name evidence="7" type="ORF">DEX24_08135</name>
</gene>
<dbReference type="PIRSF" id="PIRSF006324">
    <property type="entry name" value="LeuE"/>
    <property type="match status" value="1"/>
</dbReference>
<dbReference type="Pfam" id="PF01810">
    <property type="entry name" value="LysE"/>
    <property type="match status" value="1"/>
</dbReference>
<evidence type="ECO:0000256" key="3">
    <source>
        <dbReference type="ARBA" id="ARBA00022692"/>
    </source>
</evidence>
<keyword evidence="2" id="KW-1003">Cell membrane</keyword>
<comment type="subcellular location">
    <subcellularLocation>
        <location evidence="1">Cell membrane</location>
        <topology evidence="1">Multi-pass membrane protein</topology>
    </subcellularLocation>
</comment>
<dbReference type="EMBL" id="QFVR01000008">
    <property type="protein sequence ID" value="PWI25565.1"/>
    <property type="molecule type" value="Genomic_DNA"/>
</dbReference>
<dbReference type="AlphaFoldDB" id="A0A2U3AM08"/>
<feature type="transmembrane region" description="Helical" evidence="6">
    <location>
        <begin position="167"/>
        <end position="192"/>
    </location>
</feature>
<evidence type="ECO:0000313" key="7">
    <source>
        <dbReference type="EMBL" id="PWI25565.1"/>
    </source>
</evidence>
<name>A0A2U3AM08_9BACL</name>
<evidence type="ECO:0000256" key="1">
    <source>
        <dbReference type="ARBA" id="ARBA00004651"/>
    </source>
</evidence>
<feature type="transmembrane region" description="Helical" evidence="6">
    <location>
        <begin position="79"/>
        <end position="99"/>
    </location>
</feature>
<evidence type="ECO:0000256" key="4">
    <source>
        <dbReference type="ARBA" id="ARBA00022989"/>
    </source>
</evidence>
<dbReference type="PANTHER" id="PTHR30086:SF20">
    <property type="entry name" value="ARGININE EXPORTER PROTEIN ARGO-RELATED"/>
    <property type="match status" value="1"/>
</dbReference>
<dbReference type="GO" id="GO:0015171">
    <property type="term" value="F:amino acid transmembrane transporter activity"/>
    <property type="evidence" value="ECO:0007669"/>
    <property type="project" value="TreeGrafter"/>
</dbReference>
<dbReference type="InterPro" id="IPR001123">
    <property type="entry name" value="LeuE-type"/>
</dbReference>
<evidence type="ECO:0000256" key="6">
    <source>
        <dbReference type="SAM" id="Phobius"/>
    </source>
</evidence>
<evidence type="ECO:0000256" key="5">
    <source>
        <dbReference type="ARBA" id="ARBA00023136"/>
    </source>
</evidence>
<proteinExistence type="predicted"/>
<dbReference type="PANTHER" id="PTHR30086">
    <property type="entry name" value="ARGININE EXPORTER PROTEIN ARGO"/>
    <property type="match status" value="1"/>
</dbReference>
<keyword evidence="4 6" id="KW-1133">Transmembrane helix</keyword>
<dbReference type="Proteomes" id="UP000245938">
    <property type="component" value="Unassembled WGS sequence"/>
</dbReference>
<feature type="transmembrane region" description="Helical" evidence="6">
    <location>
        <begin position="204"/>
        <end position="222"/>
    </location>
</feature>
<keyword evidence="8" id="KW-1185">Reference proteome</keyword>
<reference evidence="7 8" key="1">
    <citation type="submission" date="2018-05" db="EMBL/GenBank/DDBJ databases">
        <title>Kurthia sibirica genome sequence.</title>
        <authorList>
            <person name="Maclea K.S."/>
            <person name="Goen A.E."/>
        </authorList>
    </citation>
    <scope>NUCLEOTIDE SEQUENCE [LARGE SCALE GENOMIC DNA]</scope>
    <source>
        <strain evidence="7 8">ATCC 49154</strain>
    </source>
</reference>
<dbReference type="GO" id="GO:0005886">
    <property type="term" value="C:plasma membrane"/>
    <property type="evidence" value="ECO:0007669"/>
    <property type="project" value="UniProtKB-SubCell"/>
</dbReference>
<feature type="transmembrane region" description="Helical" evidence="6">
    <location>
        <begin position="51"/>
        <end position="73"/>
    </location>
</feature>